<feature type="compositionally biased region" description="Polar residues" evidence="1">
    <location>
        <begin position="395"/>
        <end position="409"/>
    </location>
</feature>
<feature type="compositionally biased region" description="Polar residues" evidence="1">
    <location>
        <begin position="694"/>
        <end position="704"/>
    </location>
</feature>
<dbReference type="AlphaFoldDB" id="A0A4U0VZM5"/>
<dbReference type="CDD" id="cd08864">
    <property type="entry name" value="SRPBCC_DUF3074"/>
    <property type="match status" value="1"/>
</dbReference>
<dbReference type="Gene3D" id="3.30.530.20">
    <property type="match status" value="1"/>
</dbReference>
<feature type="compositionally biased region" description="Polar residues" evidence="1">
    <location>
        <begin position="503"/>
        <end position="533"/>
    </location>
</feature>
<feature type="compositionally biased region" description="Basic and acidic residues" evidence="1">
    <location>
        <begin position="539"/>
        <end position="637"/>
    </location>
</feature>
<evidence type="ECO:0000313" key="4">
    <source>
        <dbReference type="Proteomes" id="UP000308768"/>
    </source>
</evidence>
<feature type="compositionally biased region" description="Low complexity" evidence="1">
    <location>
        <begin position="63"/>
        <end position="75"/>
    </location>
</feature>
<feature type="region of interest" description="Disordered" evidence="1">
    <location>
        <begin position="691"/>
        <end position="717"/>
    </location>
</feature>
<protein>
    <recommendedName>
        <fullName evidence="2">DUF3074 domain-containing protein</fullName>
    </recommendedName>
</protein>
<feature type="compositionally biased region" description="Low complexity" evidence="1">
    <location>
        <begin position="277"/>
        <end position="290"/>
    </location>
</feature>
<comment type="caution">
    <text evidence="3">The sequence shown here is derived from an EMBL/GenBank/DDBJ whole genome shotgun (WGS) entry which is preliminary data.</text>
</comment>
<feature type="compositionally biased region" description="Basic and acidic residues" evidence="1">
    <location>
        <begin position="460"/>
        <end position="473"/>
    </location>
</feature>
<feature type="domain" description="DUF3074" evidence="2">
    <location>
        <begin position="120"/>
        <end position="357"/>
    </location>
</feature>
<feature type="compositionally biased region" description="Basic and acidic residues" evidence="1">
    <location>
        <begin position="300"/>
        <end position="310"/>
    </location>
</feature>
<feature type="region of interest" description="Disordered" evidence="1">
    <location>
        <begin position="63"/>
        <end position="88"/>
    </location>
</feature>
<feature type="compositionally biased region" description="Acidic residues" evidence="1">
    <location>
        <begin position="364"/>
        <end position="374"/>
    </location>
</feature>
<proteinExistence type="predicted"/>
<evidence type="ECO:0000256" key="1">
    <source>
        <dbReference type="SAM" id="MobiDB-lite"/>
    </source>
</evidence>
<dbReference type="InterPro" id="IPR024500">
    <property type="entry name" value="DUF3074"/>
</dbReference>
<accession>A0A4U0VZM5</accession>
<feature type="region of interest" description="Disordered" evidence="1">
    <location>
        <begin position="359"/>
        <end position="431"/>
    </location>
</feature>
<dbReference type="EMBL" id="NAJN01002269">
    <property type="protein sequence ID" value="TKA55082.1"/>
    <property type="molecule type" value="Genomic_DNA"/>
</dbReference>
<dbReference type="InterPro" id="IPR023393">
    <property type="entry name" value="START-like_dom_sf"/>
</dbReference>
<feature type="region of interest" description="Disordered" evidence="1">
    <location>
        <begin position="264"/>
        <end position="315"/>
    </location>
</feature>
<feature type="region of interest" description="Disordered" evidence="1">
    <location>
        <begin position="460"/>
        <end position="637"/>
    </location>
</feature>
<name>A0A4U0VZM5_9PEZI</name>
<feature type="compositionally biased region" description="Polar residues" evidence="1">
    <location>
        <begin position="264"/>
        <end position="274"/>
    </location>
</feature>
<keyword evidence="4" id="KW-1185">Reference proteome</keyword>
<reference evidence="3 4" key="1">
    <citation type="submission" date="2017-03" db="EMBL/GenBank/DDBJ databases">
        <title>Genomes of endolithic fungi from Antarctica.</title>
        <authorList>
            <person name="Coleine C."/>
            <person name="Masonjones S."/>
            <person name="Stajich J.E."/>
        </authorList>
    </citation>
    <scope>NUCLEOTIDE SEQUENCE [LARGE SCALE GENOMIC DNA]</scope>
    <source>
        <strain evidence="3 4">CCFEE 5187</strain>
    </source>
</reference>
<feature type="compositionally biased region" description="Basic and acidic residues" evidence="1">
    <location>
        <begin position="706"/>
        <end position="717"/>
    </location>
</feature>
<evidence type="ECO:0000313" key="3">
    <source>
        <dbReference type="EMBL" id="TKA55082.1"/>
    </source>
</evidence>
<dbReference type="Pfam" id="PF11274">
    <property type="entry name" value="DUF3074"/>
    <property type="match status" value="1"/>
</dbReference>
<organism evidence="3 4">
    <name type="scientific">Cryomyces minteri</name>
    <dbReference type="NCBI Taxonomy" id="331657"/>
    <lineage>
        <taxon>Eukaryota</taxon>
        <taxon>Fungi</taxon>
        <taxon>Dikarya</taxon>
        <taxon>Ascomycota</taxon>
        <taxon>Pezizomycotina</taxon>
        <taxon>Dothideomycetes</taxon>
        <taxon>Dothideomycetes incertae sedis</taxon>
        <taxon>Cryomyces</taxon>
    </lineage>
</organism>
<sequence length="717" mass="78507">MSRLHEALASLAPVDFSEVPLKELNVYMRDVFTQAELILNTVPPPPGGNEFLASSASHSRVNSAASASEITASSARPPPPGPELVDLQKGWGKPLKLSAKENPLGIAVYKMAGHDRHGAWFARRSVHEGLGFEKWKKAMMREFPESLAVQGRPGEGNVRGIGGDRRLERKKVEGVGTMEVYQLSAQFPGPTAPREFVTLLLTSDSCLTEASAPHVDSPKHAKMIPRHYMVVSKPVKHPEAPERTGFVRGQYESVEKIREIPITPSRSASTTNLLKHSGSTSGRQRGSTIGFAESRGPNAKGERLDRHEPSGADPELNPVEWIMITRSDPGGGIPRFMVERGTPGSIVADASKFLNWACAKDDMPDPEDDEELQDAIEQSAPHDTSDAQEQRLEALQTNGHLAGINSSTPYRAKDPTAAYQPPPPSNGGWMSSITKTVESGIAAYAPASVANYAQGYLHSREPSLTRTQGTREEPESDSSDSSSINSFASAEDFQTAEGGTFNGPPSTDSLTPASTRASPTGSLQSQTQFQSTGRPRGSSHHEKELAKIEQKKAALDAKLAKKRSEGDQKTKEISSKEEKEVQRAQERHERELAKAQEKHDKEIRKLEEKKKREAQKLDEKRKKAADKDNMARVQRERDEARQLVEVLKRENGLIKEQLGELQRENTVLVQKLGKTDAGQTALRAVRDELKRGRSTSFGSRTLASKKSLEKDIVGGQS</sequence>
<gene>
    <name evidence="3" type="ORF">B0A49_11625</name>
</gene>
<dbReference type="OrthoDB" id="5403181at2759"/>
<dbReference type="PANTHER" id="PTHR40370">
    <property type="entry name" value="EXPRESSED PROTEIN"/>
    <property type="match status" value="1"/>
</dbReference>
<dbReference type="PANTHER" id="PTHR40370:SF1">
    <property type="entry name" value="DUF3074 DOMAIN-CONTAINING PROTEIN"/>
    <property type="match status" value="1"/>
</dbReference>
<evidence type="ECO:0000259" key="2">
    <source>
        <dbReference type="Pfam" id="PF11274"/>
    </source>
</evidence>
<dbReference type="Proteomes" id="UP000308768">
    <property type="component" value="Unassembled WGS sequence"/>
</dbReference>
<feature type="compositionally biased region" description="Basic and acidic residues" evidence="1">
    <location>
        <begin position="383"/>
        <end position="392"/>
    </location>
</feature>
<dbReference type="SUPFAM" id="SSF55961">
    <property type="entry name" value="Bet v1-like"/>
    <property type="match status" value="1"/>
</dbReference>